<feature type="coiled-coil region" evidence="1">
    <location>
        <begin position="417"/>
        <end position="453"/>
    </location>
</feature>
<reference evidence="3 4" key="1">
    <citation type="submission" date="2016-10" db="EMBL/GenBank/DDBJ databases">
        <authorList>
            <person name="de Groot N.N."/>
        </authorList>
    </citation>
    <scope>NUCLEOTIDE SEQUENCE [LARGE SCALE GENOMIC DNA]</scope>
    <source>
        <strain evidence="3 4">CGMCC 4.1859</strain>
    </source>
</reference>
<feature type="compositionally biased region" description="Polar residues" evidence="2">
    <location>
        <begin position="716"/>
        <end position="738"/>
    </location>
</feature>
<feature type="compositionally biased region" description="Basic and acidic residues" evidence="2">
    <location>
        <begin position="1129"/>
        <end position="1138"/>
    </location>
</feature>
<evidence type="ECO:0000256" key="2">
    <source>
        <dbReference type="SAM" id="MobiDB-lite"/>
    </source>
</evidence>
<accession>A0A1G7XW09</accession>
<feature type="compositionally biased region" description="Polar residues" evidence="2">
    <location>
        <begin position="639"/>
        <end position="661"/>
    </location>
</feature>
<feature type="compositionally biased region" description="Polar residues" evidence="2">
    <location>
        <begin position="761"/>
        <end position="793"/>
    </location>
</feature>
<name>A0A1G7XW09_9ACTN</name>
<dbReference type="InterPro" id="IPR047002">
    <property type="entry name" value="Tcp10_C_sf"/>
</dbReference>
<dbReference type="Proteomes" id="UP000198614">
    <property type="component" value="Unassembled WGS sequence"/>
</dbReference>
<dbReference type="NCBIfam" id="NF038047">
    <property type="entry name" value="not_Tcp10"/>
    <property type="match status" value="1"/>
</dbReference>
<feature type="region of interest" description="Disordered" evidence="2">
    <location>
        <begin position="637"/>
        <end position="661"/>
    </location>
</feature>
<feature type="compositionally biased region" description="Polar residues" evidence="2">
    <location>
        <begin position="872"/>
        <end position="904"/>
    </location>
</feature>
<dbReference type="Gene3D" id="1.20.120.20">
    <property type="entry name" value="Apolipoprotein"/>
    <property type="match status" value="1"/>
</dbReference>
<feature type="region of interest" description="Disordered" evidence="2">
    <location>
        <begin position="692"/>
        <end position="1159"/>
    </location>
</feature>
<feature type="compositionally biased region" description="Polar residues" evidence="2">
    <location>
        <begin position="929"/>
        <end position="963"/>
    </location>
</feature>
<dbReference type="EMBL" id="FNAX01000034">
    <property type="protein sequence ID" value="SDG88398.1"/>
    <property type="molecule type" value="Genomic_DNA"/>
</dbReference>
<sequence length="1159" mass="121915">MADSTSGVPTYDEGDYFAQAVISLTGYPVPSRSSLFNSLSSSSSDDFSDLKLFRMEISGEGMRSVTEADYSALYQQRHTGGDDYVLAFYDAGGDGAHSSVSFKKARIIMIGVGVDENGRATLWGDKQISGGGKFEGSYSHTQWDSGPMAQYISGSKLALDRMIDSLTTEDFEYAGASVSDANAVDLNSFITVGQSFDRVMNFFTAHADTIDSWMKSLGEDQAAWKGKAASLFWHLLKELKTNYDGYVTQLGGRNFSPNFGFNDYHPKTNVSNALLGAMIAARQAVLDVQKGWESWAKDGKHDPHYHLVKKLDEVSKFVIQNNINHVKSHTTTYGNYGGGTSTSTSYSTEDGFKQVSAYGDLTQKTTWQKIADAAVSDWEKHADATVVAASMTALSRMKNAWAEALDVVKKEIKNKNTETLEEVYTKQENQIAKDEAKDNNDKLNNYLDDLGDNVNDLGDNFNKLGDNFNDLNDDLNDNLNNIGDNFKDLNDGLNDSFDNLGDNFNSFGDSFNDLNKGLNDNLKGLNDGIGDNFKTFSDDLNDAFSSGNDNLNEALGGNSDLNKLLNDDPNNPLNPAMLLNRSLFDGGDGTDDKTKLKSVNGATTQLNDDGTLGTDFPDGSHTTFDPDTGDLTTIDADGNKTTTHLNPGDTFTNPDGSTTKLNDDGTLTTTFPDGSKQTLDPATGQVTTLNPDGSLADSGILDPTDGAFTTPGGGTSQLNADGSLSSDFPDGSHSTFNPDTGDLTVTDSDGHTTTTHLNPGDTFTNPDGSTTKLNDDGTLTTTFPDGSKQTLNPDTGELTTTDPQGHTTTTDLVPNAGSFTTPDGGTAHLSADGSLNTDFPDGSHSKFDPDTGDLTLTDSDGHTTTTHLNPGDTFTNPDGSTVKLNDDGTLTTTFPDGSKQTLNPDTGELTTTDPQGHTTTTDLNGPGLPNSSLNTDGLNLDGLTSHSTPDFSNLNGNPDSFSFSGGPNSLNGGGLGGDSLTSNGLDSDLDGEYDDYDSTPYGGGSLRSGGANQGVSLNAGFGTDAQDAQTAPGGTPMNPMAMGGAGGAPMGGGMPMGGMGGGGGGQGGNSERTRAVLTDPTGGRRGRMAGRAAGVDEDEDIVYTRPTTSSSPYPVGGPGAAGQNGRSTESGDRAREAWLAEDEDVWGTDEGGAPAVLGR</sequence>
<organism evidence="3 4">
    <name type="scientific">Streptomyces griseoaurantiacus</name>
    <dbReference type="NCBI Taxonomy" id="68213"/>
    <lineage>
        <taxon>Bacteria</taxon>
        <taxon>Bacillati</taxon>
        <taxon>Actinomycetota</taxon>
        <taxon>Actinomycetes</taxon>
        <taxon>Kitasatosporales</taxon>
        <taxon>Streptomycetaceae</taxon>
        <taxon>Streptomyces</taxon>
        <taxon>Streptomyces aurantiacus group</taxon>
    </lineage>
</organism>
<evidence type="ECO:0000313" key="4">
    <source>
        <dbReference type="Proteomes" id="UP000198614"/>
    </source>
</evidence>
<gene>
    <name evidence="3" type="ORF">SAMN05216260_13436</name>
</gene>
<protein>
    <recommendedName>
        <fullName evidence="5">T-complex protein 10 C-terminus</fullName>
    </recommendedName>
</protein>
<dbReference type="Gene3D" id="2.60.450.20">
    <property type="match status" value="3"/>
</dbReference>
<evidence type="ECO:0000256" key="1">
    <source>
        <dbReference type="SAM" id="Coils"/>
    </source>
</evidence>
<feature type="compositionally biased region" description="Low complexity" evidence="2">
    <location>
        <begin position="799"/>
        <end position="810"/>
    </location>
</feature>
<feature type="compositionally biased region" description="Low complexity" evidence="2">
    <location>
        <begin position="744"/>
        <end position="756"/>
    </location>
</feature>
<proteinExistence type="predicted"/>
<keyword evidence="1" id="KW-0175">Coiled coil</keyword>
<feature type="compositionally biased region" description="Low complexity" evidence="2">
    <location>
        <begin position="910"/>
        <end position="921"/>
    </location>
</feature>
<feature type="compositionally biased region" description="Gly residues" evidence="2">
    <location>
        <begin position="1043"/>
        <end position="1068"/>
    </location>
</feature>
<feature type="compositionally biased region" description="Low complexity" evidence="2">
    <location>
        <begin position="852"/>
        <end position="868"/>
    </location>
</feature>
<feature type="compositionally biased region" description="Low complexity" evidence="2">
    <location>
        <begin position="1031"/>
        <end position="1042"/>
    </location>
</feature>
<dbReference type="AlphaFoldDB" id="A0A1G7XW09"/>
<dbReference type="OrthoDB" id="4338769at2"/>
<evidence type="ECO:0000313" key="3">
    <source>
        <dbReference type="EMBL" id="SDG88398.1"/>
    </source>
</evidence>
<evidence type="ECO:0008006" key="5">
    <source>
        <dbReference type="Google" id="ProtNLM"/>
    </source>
</evidence>
<feature type="compositionally biased region" description="Acidic residues" evidence="2">
    <location>
        <begin position="987"/>
        <end position="997"/>
    </location>
</feature>